<evidence type="ECO:0000256" key="1">
    <source>
        <dbReference type="SAM" id="MobiDB-lite"/>
    </source>
</evidence>
<evidence type="ECO:0000313" key="3">
    <source>
        <dbReference type="Proteomes" id="UP001328107"/>
    </source>
</evidence>
<sequence>SNSRKSCSRRGRSNRKLQPPKPDKGEYINFNEILDVSWCYLAISLQDEEFDDDKDSKKKTGKEGKNEERLKEETARDEAGREEKEEKREEKEREEGKGEKEETQPSLSAVPKQEKPKSCRKSARSTEGKSEKAAHAAPKEPPGRKILEARNAVNDMKTGAVRPRRHEDTLYQVPIRMPEVDFTKLH</sequence>
<reference evidence="3" key="1">
    <citation type="submission" date="2022-10" db="EMBL/GenBank/DDBJ databases">
        <title>Genome assembly of Pristionchus species.</title>
        <authorList>
            <person name="Yoshida K."/>
            <person name="Sommer R.J."/>
        </authorList>
    </citation>
    <scope>NUCLEOTIDE SEQUENCE [LARGE SCALE GENOMIC DNA]</scope>
    <source>
        <strain evidence="3">RS5460</strain>
    </source>
</reference>
<feature type="non-terminal residue" evidence="2">
    <location>
        <position position="1"/>
    </location>
</feature>
<keyword evidence="3" id="KW-1185">Reference proteome</keyword>
<dbReference type="AlphaFoldDB" id="A0AAN5CS58"/>
<feature type="compositionally biased region" description="Basic and acidic residues" evidence="1">
    <location>
        <begin position="54"/>
        <end position="103"/>
    </location>
</feature>
<feature type="compositionally biased region" description="Basic and acidic residues" evidence="1">
    <location>
        <begin position="124"/>
        <end position="148"/>
    </location>
</feature>
<proteinExistence type="predicted"/>
<name>A0AAN5CS58_9BILA</name>
<accession>A0AAN5CS58</accession>
<feature type="region of interest" description="Disordered" evidence="1">
    <location>
        <begin position="1"/>
        <end position="27"/>
    </location>
</feature>
<dbReference type="Proteomes" id="UP001328107">
    <property type="component" value="Unassembled WGS sequence"/>
</dbReference>
<evidence type="ECO:0000313" key="2">
    <source>
        <dbReference type="EMBL" id="GMR49580.1"/>
    </source>
</evidence>
<feature type="compositionally biased region" description="Basic residues" evidence="1">
    <location>
        <begin position="1"/>
        <end position="15"/>
    </location>
</feature>
<protein>
    <submittedName>
        <fullName evidence="2">Uncharacterized protein</fullName>
    </submittedName>
</protein>
<organism evidence="2 3">
    <name type="scientific">Pristionchus mayeri</name>
    <dbReference type="NCBI Taxonomy" id="1317129"/>
    <lineage>
        <taxon>Eukaryota</taxon>
        <taxon>Metazoa</taxon>
        <taxon>Ecdysozoa</taxon>
        <taxon>Nematoda</taxon>
        <taxon>Chromadorea</taxon>
        <taxon>Rhabditida</taxon>
        <taxon>Rhabditina</taxon>
        <taxon>Diplogasteromorpha</taxon>
        <taxon>Diplogasteroidea</taxon>
        <taxon>Neodiplogasteridae</taxon>
        <taxon>Pristionchus</taxon>
    </lineage>
</organism>
<comment type="caution">
    <text evidence="2">The sequence shown here is derived from an EMBL/GenBank/DDBJ whole genome shotgun (WGS) entry which is preliminary data.</text>
</comment>
<dbReference type="EMBL" id="BTRK01000004">
    <property type="protein sequence ID" value="GMR49580.1"/>
    <property type="molecule type" value="Genomic_DNA"/>
</dbReference>
<gene>
    <name evidence="2" type="ORF">PMAYCL1PPCAC_19775</name>
</gene>
<feature type="region of interest" description="Disordered" evidence="1">
    <location>
        <begin position="49"/>
        <end position="165"/>
    </location>
</feature>